<dbReference type="Gene3D" id="3.10.180.10">
    <property type="entry name" value="2,3-Dihydroxybiphenyl 1,2-Dioxygenase, domain 1"/>
    <property type="match status" value="1"/>
</dbReference>
<evidence type="ECO:0000313" key="2">
    <source>
        <dbReference type="EMBL" id="PCI97155.1"/>
    </source>
</evidence>
<name>A0A2A4YS62_9PROT</name>
<dbReference type="InterPro" id="IPR037523">
    <property type="entry name" value="VOC_core"/>
</dbReference>
<dbReference type="InterPro" id="IPR004360">
    <property type="entry name" value="Glyas_Fos-R_dOase_dom"/>
</dbReference>
<dbReference type="PROSITE" id="PS51819">
    <property type="entry name" value="VOC"/>
    <property type="match status" value="1"/>
</dbReference>
<feature type="domain" description="VOC" evidence="1">
    <location>
        <begin position="3"/>
        <end position="127"/>
    </location>
</feature>
<dbReference type="EMBL" id="NVUS01000033">
    <property type="protein sequence ID" value="PCI97155.1"/>
    <property type="molecule type" value="Genomic_DNA"/>
</dbReference>
<reference key="1">
    <citation type="submission" date="2017-08" db="EMBL/GenBank/DDBJ databases">
        <title>A dynamic microbial community with high functional redundancy inhabits the cold, oxic subseafloor aquifer.</title>
        <authorList>
            <person name="Tully B.J."/>
            <person name="Wheat C.G."/>
            <person name="Glazer B.T."/>
            <person name="Huber J.A."/>
        </authorList>
    </citation>
    <scope>NUCLEOTIDE SEQUENCE [LARGE SCALE GENOMIC DNA]</scope>
</reference>
<evidence type="ECO:0000259" key="1">
    <source>
        <dbReference type="PROSITE" id="PS51819"/>
    </source>
</evidence>
<sequence length="128" mass="14895">MNDIVHMALLVADYDEAIEYYTQILNFSLLEDKDMGGGKRWVRVAPHADSGFSLLLAKAKNDQQAKYVGNQSGGRVYIFYQVDDFWVEYKRMLALGVDFTEQPREEDYATVVVFKDLYGNKWDMIEYK</sequence>
<dbReference type="PANTHER" id="PTHR36437">
    <property type="entry name" value="GLYOXALASE/BLEOMYCIN RESISTANCE PROTEIN/DIOXYGENASE"/>
    <property type="match status" value="1"/>
</dbReference>
<dbReference type="InterPro" id="IPR029068">
    <property type="entry name" value="Glyas_Bleomycin-R_OHBP_Dase"/>
</dbReference>
<accession>A0A2A4YS62</accession>
<organism evidence="2">
    <name type="scientific">OCS116 cluster bacterium</name>
    <dbReference type="NCBI Taxonomy" id="2030921"/>
    <lineage>
        <taxon>Bacteria</taxon>
        <taxon>Pseudomonadati</taxon>
        <taxon>Pseudomonadota</taxon>
        <taxon>Alphaproteobacteria</taxon>
        <taxon>OCS116 cluster</taxon>
    </lineage>
</organism>
<reference evidence="2" key="2">
    <citation type="journal article" date="2018" name="ISME J.">
        <title>A dynamic microbial community with high functional redundancy inhabits the cold, oxic subseafloor aquifer.</title>
        <authorList>
            <person name="Tully B.J."/>
            <person name="Wheat C.G."/>
            <person name="Glazer B.T."/>
            <person name="Huber J.A."/>
        </authorList>
    </citation>
    <scope>NUCLEOTIDE SEQUENCE</scope>
    <source>
        <strain evidence="2">NORP83</strain>
    </source>
</reference>
<dbReference type="PANTHER" id="PTHR36437:SF2">
    <property type="entry name" value="GLYOXALASE_BLEOMYCIN RESISTANCE PROTEIN_DIOXYGENASE"/>
    <property type="match status" value="1"/>
</dbReference>
<protein>
    <submittedName>
        <fullName evidence="2">Glyoxalase</fullName>
    </submittedName>
</protein>
<comment type="caution">
    <text evidence="2">The sequence shown here is derived from an EMBL/GenBank/DDBJ whole genome shotgun (WGS) entry which is preliminary data.</text>
</comment>
<dbReference type="SUPFAM" id="SSF54593">
    <property type="entry name" value="Glyoxalase/Bleomycin resistance protein/Dihydroxybiphenyl dioxygenase"/>
    <property type="match status" value="1"/>
</dbReference>
<gene>
    <name evidence="2" type="ORF">COB13_16365</name>
</gene>
<proteinExistence type="predicted"/>
<dbReference type="AlphaFoldDB" id="A0A2A4YS62"/>
<dbReference type="Pfam" id="PF00903">
    <property type="entry name" value="Glyoxalase"/>
    <property type="match status" value="1"/>
</dbReference>